<accession>A0A8S9YQT6</accession>
<reference evidence="1" key="1">
    <citation type="submission" date="2019-07" db="EMBL/GenBank/DDBJ databases">
        <title>Annotation for the trematode Paragonimus miyazaki's.</title>
        <authorList>
            <person name="Choi Y.-J."/>
        </authorList>
    </citation>
    <scope>NUCLEOTIDE SEQUENCE</scope>
    <source>
        <strain evidence="1">Japan</strain>
    </source>
</reference>
<sequence>MFTVPPRTQSPEPHCIPPPYRDMAQLHVLPWTRSRPQPFALILGYKTRLNSASPLYRTRHSWTRSQQPYSVGQKWSSAVTTFRTAQTGHVQLRDL</sequence>
<protein>
    <submittedName>
        <fullName evidence="1">Uncharacterized protein</fullName>
    </submittedName>
</protein>
<gene>
    <name evidence="1" type="ORF">EG68_11246</name>
</gene>
<organism evidence="1 2">
    <name type="scientific">Paragonimus skrjabini miyazakii</name>
    <dbReference type="NCBI Taxonomy" id="59628"/>
    <lineage>
        <taxon>Eukaryota</taxon>
        <taxon>Metazoa</taxon>
        <taxon>Spiralia</taxon>
        <taxon>Lophotrochozoa</taxon>
        <taxon>Platyhelminthes</taxon>
        <taxon>Trematoda</taxon>
        <taxon>Digenea</taxon>
        <taxon>Plagiorchiida</taxon>
        <taxon>Troglotremata</taxon>
        <taxon>Troglotrematidae</taxon>
        <taxon>Paragonimus</taxon>
    </lineage>
</organism>
<dbReference type="AlphaFoldDB" id="A0A8S9YQT6"/>
<proteinExistence type="predicted"/>
<comment type="caution">
    <text evidence="1">The sequence shown here is derived from an EMBL/GenBank/DDBJ whole genome shotgun (WGS) entry which is preliminary data.</text>
</comment>
<evidence type="ECO:0000313" key="1">
    <source>
        <dbReference type="EMBL" id="KAF7239013.1"/>
    </source>
</evidence>
<dbReference type="EMBL" id="JTDE01007451">
    <property type="protein sequence ID" value="KAF7239013.1"/>
    <property type="molecule type" value="Genomic_DNA"/>
</dbReference>
<evidence type="ECO:0000313" key="2">
    <source>
        <dbReference type="Proteomes" id="UP000822476"/>
    </source>
</evidence>
<keyword evidence="2" id="KW-1185">Reference proteome</keyword>
<dbReference type="Proteomes" id="UP000822476">
    <property type="component" value="Unassembled WGS sequence"/>
</dbReference>
<name>A0A8S9YQT6_9TREM</name>